<comment type="caution">
    <text evidence="2">The sequence shown here is derived from an EMBL/GenBank/DDBJ whole genome shotgun (WGS) entry which is preliminary data.</text>
</comment>
<dbReference type="InterPro" id="IPR000600">
    <property type="entry name" value="ROK"/>
</dbReference>
<protein>
    <submittedName>
        <fullName evidence="2">ROK family protein</fullName>
    </submittedName>
</protein>
<reference evidence="2" key="1">
    <citation type="submission" date="2020-08" db="EMBL/GenBank/DDBJ databases">
        <title>Genome public.</title>
        <authorList>
            <person name="Liu C."/>
            <person name="Sun Q."/>
        </authorList>
    </citation>
    <scope>NUCLEOTIDE SEQUENCE</scope>
    <source>
        <strain evidence="2">BX8</strain>
    </source>
</reference>
<dbReference type="InterPro" id="IPR043129">
    <property type="entry name" value="ATPase_NBD"/>
</dbReference>
<name>A0A923I5S6_9FIRM</name>
<gene>
    <name evidence="2" type="ORF">H8S23_04885</name>
</gene>
<dbReference type="RefSeq" id="WP_186887157.1">
    <property type="nucleotide sequence ID" value="NZ_JACONZ010000001.1"/>
</dbReference>
<evidence type="ECO:0000313" key="3">
    <source>
        <dbReference type="Proteomes" id="UP000659630"/>
    </source>
</evidence>
<dbReference type="PANTHER" id="PTHR18964:SF149">
    <property type="entry name" value="BIFUNCTIONAL UDP-N-ACETYLGLUCOSAMINE 2-EPIMERASE_N-ACETYLMANNOSAMINE KINASE"/>
    <property type="match status" value="1"/>
</dbReference>
<accession>A0A923I5S6</accession>
<keyword evidence="3" id="KW-1185">Reference proteome</keyword>
<organism evidence="2 3">
    <name type="scientific">Anaerofilum hominis</name>
    <dbReference type="NCBI Taxonomy" id="2763016"/>
    <lineage>
        <taxon>Bacteria</taxon>
        <taxon>Bacillati</taxon>
        <taxon>Bacillota</taxon>
        <taxon>Clostridia</taxon>
        <taxon>Eubacteriales</taxon>
        <taxon>Oscillospiraceae</taxon>
        <taxon>Anaerofilum</taxon>
    </lineage>
</organism>
<sequence length="316" mass="33281">MKYTIGIDLGGTNIVAGLADEQYRLLDKAAVKTQPEKGFDYITDNMARLVDTLLQRAKLTPADVGSIGIGSPGTPDKETGSIIFSNNLNWHDVPLAAAVRQKTGIRTWVANDADCAALGEFVAGAAAENTSMALITIGTGVGSGIVMDGKLFCPAGSSAPELGHTTLICGGESCTCGRNGCAEAYISFTALIRDGNRAADAHPDSMLAKLRREGQALNGKNIFDCGKAGDPVAKELMDRFIEYMGQFLANVANSFGVRAIVVGGGISKEGDWLCRRLSEIVVREMFVGEKFAPVIRMAALGNDVGVIGAAALEQYR</sequence>
<dbReference type="Pfam" id="PF00480">
    <property type="entry name" value="ROK"/>
    <property type="match status" value="1"/>
</dbReference>
<dbReference type="PANTHER" id="PTHR18964">
    <property type="entry name" value="ROK (REPRESSOR, ORF, KINASE) FAMILY"/>
    <property type="match status" value="1"/>
</dbReference>
<proteinExistence type="inferred from homology"/>
<dbReference type="EMBL" id="JACONZ010000001">
    <property type="protein sequence ID" value="MBC5580833.1"/>
    <property type="molecule type" value="Genomic_DNA"/>
</dbReference>
<dbReference type="Gene3D" id="3.30.420.40">
    <property type="match status" value="2"/>
</dbReference>
<dbReference type="SUPFAM" id="SSF53067">
    <property type="entry name" value="Actin-like ATPase domain"/>
    <property type="match status" value="1"/>
</dbReference>
<evidence type="ECO:0000313" key="2">
    <source>
        <dbReference type="EMBL" id="MBC5580833.1"/>
    </source>
</evidence>
<comment type="similarity">
    <text evidence="1">Belongs to the ROK (NagC/XylR) family.</text>
</comment>
<evidence type="ECO:0000256" key="1">
    <source>
        <dbReference type="ARBA" id="ARBA00006479"/>
    </source>
</evidence>
<dbReference type="Proteomes" id="UP000659630">
    <property type="component" value="Unassembled WGS sequence"/>
</dbReference>
<dbReference type="AlphaFoldDB" id="A0A923I5S6"/>